<dbReference type="Proteomes" id="UP000235619">
    <property type="component" value="Unassembled WGS sequence"/>
</dbReference>
<keyword evidence="2" id="KW-0808">Transferase</keyword>
<feature type="transmembrane region" description="Helical" evidence="1">
    <location>
        <begin position="14"/>
        <end position="39"/>
    </location>
</feature>
<evidence type="ECO:0000256" key="1">
    <source>
        <dbReference type="SAM" id="Phobius"/>
    </source>
</evidence>
<protein>
    <submittedName>
        <fullName evidence="2">Prolipoprotein diacylglyceryl transferase</fullName>
    </submittedName>
</protein>
<sequence>FEFIREPAQSFPLIFGWMTMGQVLCVIMVFSGILLLYFVRIGFVKKYF</sequence>
<keyword evidence="1" id="KW-1133">Transmembrane helix</keyword>
<dbReference type="EMBL" id="PNJD01000448">
    <property type="protein sequence ID" value="PMP93765.1"/>
    <property type="molecule type" value="Genomic_DNA"/>
</dbReference>
<gene>
    <name evidence="2" type="ORF">C0169_07385</name>
</gene>
<dbReference type="GO" id="GO:0016740">
    <property type="term" value="F:transferase activity"/>
    <property type="evidence" value="ECO:0007669"/>
    <property type="project" value="UniProtKB-KW"/>
</dbReference>
<evidence type="ECO:0000313" key="2">
    <source>
        <dbReference type="EMBL" id="PMP93765.1"/>
    </source>
</evidence>
<keyword evidence="2" id="KW-0449">Lipoprotein</keyword>
<keyword evidence="1" id="KW-0472">Membrane</keyword>
<evidence type="ECO:0000313" key="3">
    <source>
        <dbReference type="Proteomes" id="UP000235619"/>
    </source>
</evidence>
<feature type="non-terminal residue" evidence="2">
    <location>
        <position position="1"/>
    </location>
</feature>
<comment type="caution">
    <text evidence="2">The sequence shown here is derived from an EMBL/GenBank/DDBJ whole genome shotgun (WGS) entry which is preliminary data.</text>
</comment>
<proteinExistence type="predicted"/>
<accession>A0A2N7Q6N1</accession>
<dbReference type="AlphaFoldDB" id="A0A2N7Q6N1"/>
<reference evidence="2 3" key="1">
    <citation type="submission" date="2018-01" db="EMBL/GenBank/DDBJ databases">
        <title>Metagenomic assembled genomes from two thermal pools in the Uzon Caldera, Kamchatka, Russia.</title>
        <authorList>
            <person name="Wilkins L."/>
            <person name="Ettinger C."/>
        </authorList>
    </citation>
    <scope>NUCLEOTIDE SEQUENCE [LARGE SCALE GENOMIC DNA]</scope>
    <source>
        <strain evidence="2">ARK-04</strain>
    </source>
</reference>
<organism evidence="2 3">
    <name type="scientific">Thermodesulfobacterium geofontis</name>
    <dbReference type="NCBI Taxonomy" id="1295609"/>
    <lineage>
        <taxon>Bacteria</taxon>
        <taxon>Pseudomonadati</taxon>
        <taxon>Thermodesulfobacteriota</taxon>
        <taxon>Thermodesulfobacteria</taxon>
        <taxon>Thermodesulfobacteriales</taxon>
        <taxon>Thermodesulfobacteriaceae</taxon>
        <taxon>Thermodesulfobacterium</taxon>
    </lineage>
</organism>
<keyword evidence="1" id="KW-0812">Transmembrane</keyword>
<name>A0A2N7Q6N1_9BACT</name>